<gene>
    <name evidence="12" type="primary">flgG</name>
    <name evidence="12" type="ORF">IOD40_03590</name>
</gene>
<protein>
    <recommendedName>
        <fullName evidence="3 7">Flagellar basal-body rod protein FlgG</fullName>
    </recommendedName>
    <alternativeName>
        <fullName evidence="6 8">Distal rod protein</fullName>
    </alternativeName>
</protein>
<evidence type="ECO:0000313" key="12">
    <source>
        <dbReference type="EMBL" id="MBI1619747.1"/>
    </source>
</evidence>
<comment type="subcellular location">
    <subcellularLocation>
        <location evidence="1 8">Bacterial flagellum basal body</location>
    </subcellularLocation>
</comment>
<dbReference type="PROSITE" id="PS00588">
    <property type="entry name" value="FLAGELLA_BB_ROD"/>
    <property type="match status" value="1"/>
</dbReference>
<dbReference type="SUPFAM" id="SSF117143">
    <property type="entry name" value="Flagellar hook protein flgE"/>
    <property type="match status" value="1"/>
</dbReference>
<keyword evidence="12" id="KW-0969">Cilium</keyword>
<dbReference type="RefSeq" id="WP_198474432.1">
    <property type="nucleotide sequence ID" value="NZ_JADGMQ010000002.1"/>
</dbReference>
<dbReference type="InterPro" id="IPR037925">
    <property type="entry name" value="FlgE/F/G-like"/>
</dbReference>
<evidence type="ECO:0000256" key="3">
    <source>
        <dbReference type="ARBA" id="ARBA00017948"/>
    </source>
</evidence>
<organism evidence="12 13">
    <name type="scientific">Aquamicrobium zhengzhouense</name>
    <dbReference type="NCBI Taxonomy" id="2781738"/>
    <lineage>
        <taxon>Bacteria</taxon>
        <taxon>Pseudomonadati</taxon>
        <taxon>Pseudomonadota</taxon>
        <taxon>Alphaproteobacteria</taxon>
        <taxon>Hyphomicrobiales</taxon>
        <taxon>Phyllobacteriaceae</taxon>
        <taxon>Aquamicrobium</taxon>
    </lineage>
</organism>
<evidence type="ECO:0000313" key="13">
    <source>
        <dbReference type="Proteomes" id="UP000601789"/>
    </source>
</evidence>
<reference evidence="12 13" key="1">
    <citation type="submission" date="2020-10" db="EMBL/GenBank/DDBJ databases">
        <title>Aquamicrobium zhengzhouensis sp. nov., a exopolysaccharide producing bacterium isolated from farmland soil.</title>
        <authorList>
            <person name="Wang X."/>
        </authorList>
    </citation>
    <scope>NUCLEOTIDE SEQUENCE [LARGE SCALE GENOMIC DNA]</scope>
    <source>
        <strain evidence="13">cd-1</strain>
    </source>
</reference>
<dbReference type="PANTHER" id="PTHR30435:SF19">
    <property type="entry name" value="FLAGELLAR BASAL-BODY ROD PROTEIN FLGG"/>
    <property type="match status" value="1"/>
</dbReference>
<dbReference type="EMBL" id="JADGMQ010000002">
    <property type="protein sequence ID" value="MBI1619747.1"/>
    <property type="molecule type" value="Genomic_DNA"/>
</dbReference>
<dbReference type="Proteomes" id="UP000601789">
    <property type="component" value="Unassembled WGS sequence"/>
</dbReference>
<evidence type="ECO:0000256" key="5">
    <source>
        <dbReference type="ARBA" id="ARBA00025933"/>
    </source>
</evidence>
<dbReference type="Pfam" id="PF22692">
    <property type="entry name" value="LlgE_F_G_D1"/>
    <property type="match status" value="1"/>
</dbReference>
<evidence type="ECO:0000256" key="7">
    <source>
        <dbReference type="NCBIfam" id="TIGR02488"/>
    </source>
</evidence>
<dbReference type="NCBIfam" id="TIGR03506">
    <property type="entry name" value="FlgEFG_subfam"/>
    <property type="match status" value="2"/>
</dbReference>
<dbReference type="Pfam" id="PF00460">
    <property type="entry name" value="Flg_bb_rod"/>
    <property type="match status" value="1"/>
</dbReference>
<accession>A0ABS0S925</accession>
<dbReference type="PANTHER" id="PTHR30435">
    <property type="entry name" value="FLAGELLAR PROTEIN"/>
    <property type="match status" value="1"/>
</dbReference>
<dbReference type="InterPro" id="IPR053967">
    <property type="entry name" value="LlgE_F_G-like_D1"/>
</dbReference>
<dbReference type="NCBIfam" id="TIGR02488">
    <property type="entry name" value="flgG_G_neg"/>
    <property type="match status" value="1"/>
</dbReference>
<evidence type="ECO:0000256" key="4">
    <source>
        <dbReference type="ARBA" id="ARBA00023143"/>
    </source>
</evidence>
<comment type="similarity">
    <text evidence="2 8">Belongs to the flagella basal body rod proteins family.</text>
</comment>
<evidence type="ECO:0000259" key="10">
    <source>
        <dbReference type="Pfam" id="PF06429"/>
    </source>
</evidence>
<feature type="domain" description="Flagellar basal-body/hook protein C-terminal" evidence="10">
    <location>
        <begin position="223"/>
        <end position="265"/>
    </location>
</feature>
<feature type="domain" description="Flagellar basal body rod protein N-terminal" evidence="9">
    <location>
        <begin position="5"/>
        <end position="34"/>
    </location>
</feature>
<evidence type="ECO:0000256" key="6">
    <source>
        <dbReference type="ARBA" id="ARBA00032912"/>
    </source>
</evidence>
<feature type="domain" description="Flagellar hook protein FlgE/F/G-like D1" evidence="11">
    <location>
        <begin position="96"/>
        <end position="161"/>
    </location>
</feature>
<dbReference type="InterPro" id="IPR001444">
    <property type="entry name" value="Flag_bb_rod_N"/>
</dbReference>
<proteinExistence type="inferred from homology"/>
<keyword evidence="4 8" id="KW-0975">Bacterial flagellum</keyword>
<keyword evidence="13" id="KW-1185">Reference proteome</keyword>
<evidence type="ECO:0000256" key="2">
    <source>
        <dbReference type="ARBA" id="ARBA00009677"/>
    </source>
</evidence>
<sequence length="268" mass="28258">MKALAIAATGMNAQQTNLDVIANNIANINTTGYKRTRAEFTDLLYQVERSQGVPSRANQNMVPEGAHVGLGVKLSAIRAVHTQGTLNQTGNRYDVALAGNGWFRIQGADGEELYTRSGAFNTNDEGVLVTASGNTVISDGGEIVIDEDAITVSVNKSGQVYQSTVNGEGNLVDELVGQLALATFVNEAGLDPLGDNLFRATAASGDATLGFAGEIGFGSIEHGYLEASNVDPVKEITEMITAQRAYEMNSKVIKAADEMASVITQGIR</sequence>
<dbReference type="InterPro" id="IPR019776">
    <property type="entry name" value="Flagellar_basal_body_rod_CS"/>
</dbReference>
<evidence type="ECO:0000259" key="9">
    <source>
        <dbReference type="Pfam" id="PF00460"/>
    </source>
</evidence>
<evidence type="ECO:0000256" key="8">
    <source>
        <dbReference type="RuleBase" id="RU362116"/>
    </source>
</evidence>
<evidence type="ECO:0000259" key="11">
    <source>
        <dbReference type="Pfam" id="PF22692"/>
    </source>
</evidence>
<name>A0ABS0S925_9HYPH</name>
<dbReference type="InterPro" id="IPR020013">
    <property type="entry name" value="Flagellar_FlgE/F/G"/>
</dbReference>
<dbReference type="InterPro" id="IPR010930">
    <property type="entry name" value="Flg_bb/hook_C_dom"/>
</dbReference>
<keyword evidence="12" id="KW-0966">Cell projection</keyword>
<comment type="caution">
    <text evidence="12">The sequence shown here is derived from an EMBL/GenBank/DDBJ whole genome shotgun (WGS) entry which is preliminary data.</text>
</comment>
<evidence type="ECO:0000256" key="1">
    <source>
        <dbReference type="ARBA" id="ARBA00004117"/>
    </source>
</evidence>
<comment type="subunit">
    <text evidence="5 8">The basal body constitutes a major portion of the flagellar organelle and consists of four rings (L,P,S, and M) mounted on a central rod. The rod consists of about 26 subunits of FlgG in the distal portion, and FlgB, FlgC and FlgF are thought to build up the proximal portion of the rod with about 6 subunits each.</text>
</comment>
<dbReference type="Pfam" id="PF06429">
    <property type="entry name" value="Flg_bbr_C"/>
    <property type="match status" value="1"/>
</dbReference>
<dbReference type="InterPro" id="IPR012834">
    <property type="entry name" value="FlgG_G_neg"/>
</dbReference>
<keyword evidence="12" id="KW-0282">Flagellum</keyword>